<dbReference type="AlphaFoldDB" id="A0AAD2FUL1"/>
<feature type="chain" id="PRO_5042272315" evidence="2">
    <location>
        <begin position="23"/>
        <end position="108"/>
    </location>
</feature>
<comment type="caution">
    <text evidence="3">The sequence shown here is derived from an EMBL/GenBank/DDBJ whole genome shotgun (WGS) entry which is preliminary data.</text>
</comment>
<keyword evidence="4" id="KW-1185">Reference proteome</keyword>
<feature type="signal peptide" evidence="2">
    <location>
        <begin position="1"/>
        <end position="22"/>
    </location>
</feature>
<evidence type="ECO:0000313" key="4">
    <source>
        <dbReference type="Proteomes" id="UP001295423"/>
    </source>
</evidence>
<dbReference type="Proteomes" id="UP001295423">
    <property type="component" value="Unassembled WGS sequence"/>
</dbReference>
<name>A0AAD2FUL1_9STRA</name>
<reference evidence="3" key="1">
    <citation type="submission" date="2023-08" db="EMBL/GenBank/DDBJ databases">
        <authorList>
            <person name="Audoor S."/>
            <person name="Bilcke G."/>
        </authorList>
    </citation>
    <scope>NUCLEOTIDE SEQUENCE</scope>
</reference>
<evidence type="ECO:0000256" key="2">
    <source>
        <dbReference type="SAM" id="SignalP"/>
    </source>
</evidence>
<feature type="compositionally biased region" description="Low complexity" evidence="1">
    <location>
        <begin position="41"/>
        <end position="57"/>
    </location>
</feature>
<evidence type="ECO:0000256" key="1">
    <source>
        <dbReference type="SAM" id="MobiDB-lite"/>
    </source>
</evidence>
<dbReference type="EMBL" id="CAKOGP040001836">
    <property type="protein sequence ID" value="CAJ1953641.1"/>
    <property type="molecule type" value="Genomic_DNA"/>
</dbReference>
<accession>A0AAD2FUL1</accession>
<sequence>MRSINFFLTLLILAFAPPTIMAGHGKGNDEPTTSPAPTLKPTGAPTYTPTSSSTNSRKSSKKSGGMARTTSSVGKMETENASESTGSRVAQETALTVALGVSILFYIY</sequence>
<proteinExistence type="predicted"/>
<feature type="compositionally biased region" description="Polar residues" evidence="1">
    <location>
        <begin position="68"/>
        <end position="89"/>
    </location>
</feature>
<organism evidence="3 4">
    <name type="scientific">Cylindrotheca closterium</name>
    <dbReference type="NCBI Taxonomy" id="2856"/>
    <lineage>
        <taxon>Eukaryota</taxon>
        <taxon>Sar</taxon>
        <taxon>Stramenopiles</taxon>
        <taxon>Ochrophyta</taxon>
        <taxon>Bacillariophyta</taxon>
        <taxon>Bacillariophyceae</taxon>
        <taxon>Bacillariophycidae</taxon>
        <taxon>Bacillariales</taxon>
        <taxon>Bacillariaceae</taxon>
        <taxon>Cylindrotheca</taxon>
    </lineage>
</organism>
<evidence type="ECO:0000313" key="3">
    <source>
        <dbReference type="EMBL" id="CAJ1953641.1"/>
    </source>
</evidence>
<keyword evidence="2" id="KW-0732">Signal</keyword>
<protein>
    <submittedName>
        <fullName evidence="3">Uncharacterized protein</fullName>
    </submittedName>
</protein>
<feature type="region of interest" description="Disordered" evidence="1">
    <location>
        <begin position="22"/>
        <end position="89"/>
    </location>
</feature>
<gene>
    <name evidence="3" type="ORF">CYCCA115_LOCUS14244</name>
</gene>